<dbReference type="EMBL" id="OCNH01000002">
    <property type="protein sequence ID" value="SOD89608.1"/>
    <property type="molecule type" value="Genomic_DNA"/>
</dbReference>
<name>A0A286G2A5_9BACT</name>
<keyword evidence="2" id="KW-1185">Reference proteome</keyword>
<accession>A0A286G2A5</accession>
<reference evidence="2" key="1">
    <citation type="submission" date="2017-09" db="EMBL/GenBank/DDBJ databases">
        <authorList>
            <person name="Varghese N."/>
            <person name="Submissions S."/>
        </authorList>
    </citation>
    <scope>NUCLEOTIDE SEQUENCE [LARGE SCALE GENOMIC DNA]</scope>
    <source>
        <strain evidence="2">DSM 29961</strain>
    </source>
</reference>
<evidence type="ECO:0000313" key="2">
    <source>
        <dbReference type="Proteomes" id="UP000219452"/>
    </source>
</evidence>
<dbReference type="AlphaFoldDB" id="A0A286G2A5"/>
<organism evidence="1 2">
    <name type="scientific">Spirosoma fluviale</name>
    <dbReference type="NCBI Taxonomy" id="1597977"/>
    <lineage>
        <taxon>Bacteria</taxon>
        <taxon>Pseudomonadati</taxon>
        <taxon>Bacteroidota</taxon>
        <taxon>Cytophagia</taxon>
        <taxon>Cytophagales</taxon>
        <taxon>Cytophagaceae</taxon>
        <taxon>Spirosoma</taxon>
    </lineage>
</organism>
<sequence length="94" mass="10684">MLLVLPAVLSCGSGPLEKKYRSQTMWYDIRVGSSAKNDSINHELCRLAVVDNTSRKVKNEDFTYQELIDQGYDLLAKTHPEAYVDSLREVHSKP</sequence>
<gene>
    <name evidence="1" type="ORF">SAMN06269250_3128</name>
</gene>
<dbReference type="Proteomes" id="UP000219452">
    <property type="component" value="Unassembled WGS sequence"/>
</dbReference>
<proteinExistence type="predicted"/>
<evidence type="ECO:0000313" key="1">
    <source>
        <dbReference type="EMBL" id="SOD89608.1"/>
    </source>
</evidence>
<protein>
    <submittedName>
        <fullName evidence="1">Uncharacterized protein</fullName>
    </submittedName>
</protein>